<dbReference type="Gene3D" id="3.10.150.10">
    <property type="entry name" value="DNA Polymerase III, subunit A, domain 2"/>
    <property type="match status" value="2"/>
</dbReference>
<keyword evidence="1" id="KW-0238">DNA-binding</keyword>
<dbReference type="InterPro" id="IPR000551">
    <property type="entry name" value="MerR-type_HTH_dom"/>
</dbReference>
<reference evidence="3 4" key="1">
    <citation type="submission" date="2020-04" db="EMBL/GenBank/DDBJ databases">
        <title>Novel species.</title>
        <authorList>
            <person name="Teo W.F.A."/>
            <person name="Lipun K."/>
            <person name="Srisuk N."/>
            <person name="Duangmal K."/>
        </authorList>
    </citation>
    <scope>NUCLEOTIDE SEQUENCE [LARGE SCALE GENOMIC DNA]</scope>
    <source>
        <strain evidence="3 4">K13G38</strain>
    </source>
</reference>
<dbReference type="SMART" id="SM00422">
    <property type="entry name" value="HTH_MERR"/>
    <property type="match status" value="1"/>
</dbReference>
<dbReference type="EMBL" id="JAAXLS010000003">
    <property type="protein sequence ID" value="NKQ52769.1"/>
    <property type="molecule type" value="Genomic_DNA"/>
</dbReference>
<evidence type="ECO:0000313" key="3">
    <source>
        <dbReference type="EMBL" id="NKQ52769.1"/>
    </source>
</evidence>
<dbReference type="RefSeq" id="WP_168512959.1">
    <property type="nucleotide sequence ID" value="NZ_JAAXLS010000003.1"/>
</dbReference>
<dbReference type="Proteomes" id="UP000715441">
    <property type="component" value="Unassembled WGS sequence"/>
</dbReference>
<dbReference type="InterPro" id="IPR046938">
    <property type="entry name" value="DNA_clamp_sf"/>
</dbReference>
<dbReference type="PANTHER" id="PTHR30204:SF97">
    <property type="entry name" value="MERR FAMILY REGULATORY PROTEIN"/>
    <property type="match status" value="1"/>
</dbReference>
<dbReference type="CDD" id="cd01107">
    <property type="entry name" value="HTH_BmrR"/>
    <property type="match status" value="1"/>
</dbReference>
<organism evidence="3 4">
    <name type="scientific">Amycolatopsis acididurans</name>
    <dbReference type="NCBI Taxonomy" id="2724524"/>
    <lineage>
        <taxon>Bacteria</taxon>
        <taxon>Bacillati</taxon>
        <taxon>Actinomycetota</taxon>
        <taxon>Actinomycetes</taxon>
        <taxon>Pseudonocardiales</taxon>
        <taxon>Pseudonocardiaceae</taxon>
        <taxon>Amycolatopsis</taxon>
    </lineage>
</organism>
<evidence type="ECO:0000313" key="4">
    <source>
        <dbReference type="Proteomes" id="UP000715441"/>
    </source>
</evidence>
<dbReference type="SUPFAM" id="SSF55979">
    <property type="entry name" value="DNA clamp"/>
    <property type="match status" value="2"/>
</dbReference>
<dbReference type="PROSITE" id="PS00552">
    <property type="entry name" value="HTH_MERR_1"/>
    <property type="match status" value="1"/>
</dbReference>
<dbReference type="Pfam" id="PF13411">
    <property type="entry name" value="MerR_1"/>
    <property type="match status" value="1"/>
</dbReference>
<dbReference type="InterPro" id="IPR047057">
    <property type="entry name" value="MerR_fam"/>
</dbReference>
<proteinExistence type="predicted"/>
<dbReference type="InterPro" id="IPR022637">
    <property type="entry name" value="DNA_polIII_beta_cen"/>
</dbReference>
<dbReference type="InterPro" id="IPR009061">
    <property type="entry name" value="DNA-bd_dom_put_sf"/>
</dbReference>
<dbReference type="PROSITE" id="PS50937">
    <property type="entry name" value="HTH_MERR_2"/>
    <property type="match status" value="1"/>
</dbReference>
<keyword evidence="4" id="KW-1185">Reference proteome</keyword>
<evidence type="ECO:0000256" key="1">
    <source>
        <dbReference type="ARBA" id="ARBA00023125"/>
    </source>
</evidence>
<name>A0ABX1IZJ2_9PSEU</name>
<gene>
    <name evidence="3" type="ORF">HFP15_07730</name>
</gene>
<protein>
    <submittedName>
        <fullName evidence="3">MerR family transcriptional regulator</fullName>
    </submittedName>
</protein>
<dbReference type="Pfam" id="PF02767">
    <property type="entry name" value="DNA_pol3_beta_2"/>
    <property type="match status" value="1"/>
</dbReference>
<dbReference type="PANTHER" id="PTHR30204">
    <property type="entry name" value="REDOX-CYCLING DRUG-SENSING TRANSCRIPTIONAL ACTIVATOR SOXR"/>
    <property type="match status" value="1"/>
</dbReference>
<evidence type="ECO:0000259" key="2">
    <source>
        <dbReference type="PROSITE" id="PS50937"/>
    </source>
</evidence>
<sequence length="349" mass="37057">MTNSGLLTIGAFARATGLTASALRFYDDSGLLPPAGVDESSGYRYYAPAQAEQARAIRRLREIGLPLGDIATVLASGGEDASRIIDGHVAALADHARRARETAATLKASLPAVPARPSVCLGGAVFTAAIDQILTAATPDQPELPVLNGVRIEVSAEAIVLTATDRYWLSTRTLVPGRAPEQDWAATVDADDLRLALPWARRRHRLRLSLAPGTLRLDGDEDTRECRTLSEPFPDYRRMLASLPAMRTRVVLSRNALLRRLEALPGHRARLETGAQLLVSGEPVAAAVTGPAIGIEFDVTVLYPAISTALGPDVMLDLAAPDQPVVVRSADDGDLTTVAMPVAPEGSSR</sequence>
<dbReference type="Gene3D" id="1.10.1660.10">
    <property type="match status" value="1"/>
</dbReference>
<accession>A0ABX1IZJ2</accession>
<dbReference type="SUPFAM" id="SSF46955">
    <property type="entry name" value="Putative DNA-binding domain"/>
    <property type="match status" value="1"/>
</dbReference>
<comment type="caution">
    <text evidence="3">The sequence shown here is derived from an EMBL/GenBank/DDBJ whole genome shotgun (WGS) entry which is preliminary data.</text>
</comment>
<feature type="domain" description="HTH merR-type" evidence="2">
    <location>
        <begin position="6"/>
        <end position="76"/>
    </location>
</feature>